<dbReference type="NCBIfam" id="NF003843">
    <property type="entry name" value="PRK05422.1"/>
    <property type="match status" value="1"/>
</dbReference>
<dbReference type="InterPro" id="IPR023620">
    <property type="entry name" value="SmpB"/>
</dbReference>
<dbReference type="NCBIfam" id="TIGR00086">
    <property type="entry name" value="smpB"/>
    <property type="match status" value="1"/>
</dbReference>
<dbReference type="GO" id="GO:0070929">
    <property type="term" value="P:trans-translation"/>
    <property type="evidence" value="ECO:0007669"/>
    <property type="project" value="UniProtKB-UniRule"/>
</dbReference>
<comment type="subcellular location">
    <subcellularLocation>
        <location evidence="3">Cytoplasm</location>
    </subcellularLocation>
    <text evidence="3">The tmRNA-SmpB complex associates with stalled 70S ribosomes.</text>
</comment>
<keyword evidence="2 3" id="KW-0694">RNA-binding</keyword>
<evidence type="ECO:0000256" key="1">
    <source>
        <dbReference type="ARBA" id="ARBA00022490"/>
    </source>
</evidence>
<name>A0A0P9D2C7_9CHLR</name>
<dbReference type="PROSITE" id="PS01317">
    <property type="entry name" value="SSRP"/>
    <property type="match status" value="1"/>
</dbReference>
<dbReference type="PANTHER" id="PTHR30308:SF2">
    <property type="entry name" value="SSRA-BINDING PROTEIN"/>
    <property type="match status" value="1"/>
</dbReference>
<dbReference type="CDD" id="cd09294">
    <property type="entry name" value="SmpB"/>
    <property type="match status" value="1"/>
</dbReference>
<accession>A0A0P9D2C7</accession>
<protein>
    <recommendedName>
        <fullName evidence="3">SsrA-binding protein</fullName>
    </recommendedName>
    <alternativeName>
        <fullName evidence="3">Small protein B</fullName>
    </alternativeName>
</protein>
<comment type="function">
    <text evidence="3">Required for rescue of stalled ribosomes mediated by trans-translation. Binds to transfer-messenger RNA (tmRNA), required for stable association of tmRNA with ribosomes. tmRNA and SmpB together mimic tRNA shape, replacing the anticodon stem-loop with SmpB. tmRNA is encoded by the ssrA gene; the 2 termini fold to resemble tRNA(Ala) and it encodes a 'tag peptide', a short internal open reading frame. During trans-translation Ala-aminoacylated tmRNA acts like a tRNA, entering the A-site of stalled ribosomes, displacing the stalled mRNA. The ribosome then switches to translate the ORF on the tmRNA; the nascent peptide is terminated with the 'tag peptide' encoded by the tmRNA and targeted for degradation. The ribosome is freed to recommence translation, which seems to be the essential function of trans-translation.</text>
</comment>
<dbReference type="PANTHER" id="PTHR30308">
    <property type="entry name" value="TMRNA-BINDING COMPONENT OF TRANS-TRANSLATION TAGGING COMPLEX"/>
    <property type="match status" value="1"/>
</dbReference>
<dbReference type="GO" id="GO:0070930">
    <property type="term" value="P:trans-translation-dependent protein tagging"/>
    <property type="evidence" value="ECO:0007669"/>
    <property type="project" value="TreeGrafter"/>
</dbReference>
<dbReference type="InterPro" id="IPR020081">
    <property type="entry name" value="SsrA-bd_prot_CS"/>
</dbReference>
<comment type="caution">
    <text evidence="4">The sequence shown here is derived from an EMBL/GenBank/DDBJ whole genome shotgun (WGS) entry which is preliminary data.</text>
</comment>
<proteinExistence type="inferred from homology"/>
<gene>
    <name evidence="3" type="primary">smpB</name>
    <name evidence="4" type="ORF">SE17_32225</name>
</gene>
<dbReference type="Proteomes" id="UP000050509">
    <property type="component" value="Unassembled WGS sequence"/>
</dbReference>
<keyword evidence="1 3" id="KW-0963">Cytoplasm</keyword>
<dbReference type="AlphaFoldDB" id="A0A0P9D2C7"/>
<keyword evidence="5" id="KW-1185">Reference proteome</keyword>
<dbReference type="InterPro" id="IPR000037">
    <property type="entry name" value="SsrA-bd_prot"/>
</dbReference>
<dbReference type="HAMAP" id="MF_00023">
    <property type="entry name" value="SmpB"/>
    <property type="match status" value="1"/>
</dbReference>
<comment type="similarity">
    <text evidence="3">Belongs to the SmpB family.</text>
</comment>
<dbReference type="PATRIC" id="fig|186479.3.peg.3419"/>
<dbReference type="GO" id="GO:0003723">
    <property type="term" value="F:RNA binding"/>
    <property type="evidence" value="ECO:0007669"/>
    <property type="project" value="UniProtKB-UniRule"/>
</dbReference>
<reference evidence="4 5" key="1">
    <citation type="submission" date="2015-09" db="EMBL/GenBank/DDBJ databases">
        <title>Draft genome sequence of Kouleothrix aurantiaca JCM 19913.</title>
        <authorList>
            <person name="Hemp J."/>
        </authorList>
    </citation>
    <scope>NUCLEOTIDE SEQUENCE [LARGE SCALE GENOMIC DNA]</scope>
    <source>
        <strain evidence="4 5">COM-B</strain>
    </source>
</reference>
<organism evidence="4 5">
    <name type="scientific">Kouleothrix aurantiaca</name>
    <dbReference type="NCBI Taxonomy" id="186479"/>
    <lineage>
        <taxon>Bacteria</taxon>
        <taxon>Bacillati</taxon>
        <taxon>Chloroflexota</taxon>
        <taxon>Chloroflexia</taxon>
        <taxon>Chloroflexales</taxon>
        <taxon>Roseiflexineae</taxon>
        <taxon>Roseiflexaceae</taxon>
        <taxon>Kouleothrix</taxon>
    </lineage>
</organism>
<dbReference type="Pfam" id="PF01668">
    <property type="entry name" value="SmpB"/>
    <property type="match status" value="1"/>
</dbReference>
<dbReference type="Gene3D" id="2.40.280.10">
    <property type="match status" value="1"/>
</dbReference>
<dbReference type="SUPFAM" id="SSF74982">
    <property type="entry name" value="Small protein B (SmpB)"/>
    <property type="match status" value="1"/>
</dbReference>
<evidence type="ECO:0000256" key="2">
    <source>
        <dbReference type="ARBA" id="ARBA00022884"/>
    </source>
</evidence>
<evidence type="ECO:0000313" key="5">
    <source>
        <dbReference type="Proteomes" id="UP000050509"/>
    </source>
</evidence>
<evidence type="ECO:0000256" key="3">
    <source>
        <dbReference type="HAMAP-Rule" id="MF_00023"/>
    </source>
</evidence>
<dbReference type="GO" id="GO:0005829">
    <property type="term" value="C:cytosol"/>
    <property type="evidence" value="ECO:0007669"/>
    <property type="project" value="TreeGrafter"/>
</dbReference>
<dbReference type="EMBL" id="LJCR01001924">
    <property type="protein sequence ID" value="KPV49508.1"/>
    <property type="molecule type" value="Genomic_DNA"/>
</dbReference>
<sequence length="159" mass="18255">MAGKDGQHSATVADNRKARHDYFIDESYEAGIALTGSEIKSIRAGRINLRGSYARVVNGEVWLYDVHISPYDQSGKFFNHEPTRPRKLLLHRREISRILGQVERQGFTLVPLRLYFKGRNAKIDLGLARGKKLYDKRDDIAARDAKRDIERAMKSRGRE</sequence>
<evidence type="ECO:0000313" key="4">
    <source>
        <dbReference type="EMBL" id="KPV49508.1"/>
    </source>
</evidence>